<name>U1N028_9BACL</name>
<evidence type="ECO:0000313" key="1">
    <source>
        <dbReference type="EMBL" id="ERG66080.1"/>
    </source>
</evidence>
<dbReference type="OrthoDB" id="2357242at2"/>
<dbReference type="RefSeq" id="WP_021067810.1">
    <property type="nucleotide sequence ID" value="NZ_ATCL01000021.1"/>
</dbReference>
<proteinExistence type="predicted"/>
<dbReference type="Proteomes" id="UP000016464">
    <property type="component" value="Unassembled WGS sequence"/>
</dbReference>
<protein>
    <submittedName>
        <fullName evidence="1">Uncharacterized protein</fullName>
    </submittedName>
</protein>
<evidence type="ECO:0000313" key="2">
    <source>
        <dbReference type="Proteomes" id="UP000016464"/>
    </source>
</evidence>
<organism evidence="1 2">
    <name type="scientific">Exiguobacterium chiriqhucha RW-2</name>
    <dbReference type="NCBI Taxonomy" id="1345023"/>
    <lineage>
        <taxon>Bacteria</taxon>
        <taxon>Bacillati</taxon>
        <taxon>Bacillota</taxon>
        <taxon>Bacilli</taxon>
        <taxon>Bacillales</taxon>
        <taxon>Bacillales Family XII. Incertae Sedis</taxon>
        <taxon>Exiguobacterium</taxon>
    </lineage>
</organism>
<sequence length="366" mass="40434">MKRMWNVAALGAVIVIGLGTFAFDMRDTKAEWDLAVTTNPEVWKDQTVNLYYNTEEGEKERFEVTIDQSQVTTDLNYIEQALAYDDEVDSSVRDFYRQLSGLSFVQSIQTPDGYIGIGQDGNKEIAVFRLNGQDVTKQIFGTDVNGASELMDSPWAGLFVRAGNVHVIYRDGYGENPVTKIAMIDEGAKQIKIETVKLQDEAISSVTGTSWAFRPYVATIDADNRFIPVSMTEQTSVTEGGETYLSEQEKAGLHAYDVETKQVVELMPDGDMWNATVYEDQLIALQEGGTELVVDLKTGKQSTRQVIDGSVGTTSYVGDQLYHARPTKEGAVIDVYQDGKAISSAVVKATNDEAKALLPSTQFYVE</sequence>
<accession>U1N028</accession>
<dbReference type="AlphaFoldDB" id="U1N028"/>
<dbReference type="SUPFAM" id="SSF63829">
    <property type="entry name" value="Calcium-dependent phosphotriesterase"/>
    <property type="match status" value="1"/>
</dbReference>
<keyword evidence="2" id="KW-1185">Reference proteome</keyword>
<dbReference type="PATRIC" id="fig|1345023.5.peg.2654"/>
<dbReference type="EMBL" id="ATCL01000021">
    <property type="protein sequence ID" value="ERG66080.1"/>
    <property type="molecule type" value="Genomic_DNA"/>
</dbReference>
<gene>
    <name evidence="1" type="ORF">M467_02255</name>
</gene>
<reference evidence="1 2" key="1">
    <citation type="journal article" date="2013" name="Genome Announc.">
        <title>Draft Genome Sequence of Exiguobacterium pavilionensis Strain RW-2, with Wide Thermal, Salinity, and pH Tolerance, Isolated from Modern Freshwater Microbialites.</title>
        <authorList>
            <person name="White R.A.III."/>
            <person name="Grassa C.J."/>
            <person name="Suttle C.A."/>
        </authorList>
    </citation>
    <scope>NUCLEOTIDE SEQUENCE [LARGE SCALE GENOMIC DNA]</scope>
    <source>
        <strain evidence="1 2">RW-2</strain>
    </source>
</reference>
<comment type="caution">
    <text evidence="1">The sequence shown here is derived from an EMBL/GenBank/DDBJ whole genome shotgun (WGS) entry which is preliminary data.</text>
</comment>